<organism evidence="1 2">
    <name type="scientific">Methyloceanibacter caenitepidi</name>
    <dbReference type="NCBI Taxonomy" id="1384459"/>
    <lineage>
        <taxon>Bacteria</taxon>
        <taxon>Pseudomonadati</taxon>
        <taxon>Pseudomonadota</taxon>
        <taxon>Alphaproteobacteria</taxon>
        <taxon>Hyphomicrobiales</taxon>
        <taxon>Hyphomicrobiaceae</taxon>
        <taxon>Methyloceanibacter</taxon>
    </lineage>
</organism>
<protein>
    <submittedName>
        <fullName evidence="1">Uncharacterized protein</fullName>
    </submittedName>
</protein>
<dbReference type="RefSeq" id="WP_045364367.1">
    <property type="nucleotide sequence ID" value="NZ_AP014648.1"/>
</dbReference>
<reference evidence="1 2" key="1">
    <citation type="submission" date="2014-09" db="EMBL/GenBank/DDBJ databases">
        <title>Genome sequencing of Methyloceanibacter caenitepidi Gela4.</title>
        <authorList>
            <person name="Takeuchi M."/>
            <person name="Susumu S."/>
            <person name="Kamagata Y."/>
            <person name="Oshima K."/>
            <person name="Hattori M."/>
            <person name="Iwasaki W."/>
        </authorList>
    </citation>
    <scope>NUCLEOTIDE SEQUENCE [LARGE SCALE GENOMIC DNA]</scope>
    <source>
        <strain evidence="1 2">Gela4</strain>
    </source>
</reference>
<name>A0A0A8K0N3_9HYPH</name>
<gene>
    <name evidence="1" type="ORF">GL4_0604</name>
</gene>
<evidence type="ECO:0000313" key="2">
    <source>
        <dbReference type="Proteomes" id="UP000031643"/>
    </source>
</evidence>
<sequence>MQENMKACEASTTQAVEKATVTKITEAIANWAKIIHNHADTAEAMADRLGNGVSAALGESCKEPAPPPYGLIGAGIENLDEMRRAERRLDAALARISEAIG</sequence>
<proteinExistence type="predicted"/>
<keyword evidence="2" id="KW-1185">Reference proteome</keyword>
<dbReference type="Proteomes" id="UP000031643">
    <property type="component" value="Chromosome"/>
</dbReference>
<evidence type="ECO:0000313" key="1">
    <source>
        <dbReference type="EMBL" id="BAQ16067.1"/>
    </source>
</evidence>
<accession>A0A0A8K0N3</accession>
<dbReference type="STRING" id="1384459.GL4_0604"/>
<dbReference type="HOGENOM" id="CLU_2288184_0_0_5"/>
<dbReference type="EMBL" id="AP014648">
    <property type="protein sequence ID" value="BAQ16067.1"/>
    <property type="molecule type" value="Genomic_DNA"/>
</dbReference>
<dbReference type="AlphaFoldDB" id="A0A0A8K0N3"/>
<dbReference type="KEGG" id="mcg:GL4_0604"/>